<dbReference type="Proteomes" id="UP001501764">
    <property type="component" value="Unassembled WGS sequence"/>
</dbReference>
<proteinExistence type="predicted"/>
<evidence type="ECO:0000256" key="1">
    <source>
        <dbReference type="ARBA" id="ARBA00022679"/>
    </source>
</evidence>
<evidence type="ECO:0000256" key="2">
    <source>
        <dbReference type="ARBA" id="ARBA00023315"/>
    </source>
</evidence>
<keyword evidence="5" id="KW-1185">Reference proteome</keyword>
<dbReference type="CDD" id="cd04301">
    <property type="entry name" value="NAT_SF"/>
    <property type="match status" value="1"/>
</dbReference>
<comment type="caution">
    <text evidence="4">The sequence shown here is derived from an EMBL/GenBank/DDBJ whole genome shotgun (WGS) entry which is preliminary data.</text>
</comment>
<keyword evidence="2" id="KW-0012">Acyltransferase</keyword>
<keyword evidence="1" id="KW-0808">Transferase</keyword>
<accession>A0ABN1LNC1</accession>
<organism evidence="4 5">
    <name type="scientific">Clostridium nitritogenes</name>
    <dbReference type="NCBI Taxonomy" id="83340"/>
    <lineage>
        <taxon>Bacteria</taxon>
        <taxon>Bacillati</taxon>
        <taxon>Bacillota</taxon>
        <taxon>Clostridia</taxon>
        <taxon>Eubacteriales</taxon>
        <taxon>Clostridiaceae</taxon>
        <taxon>Clostridium</taxon>
    </lineage>
</organism>
<dbReference type="Pfam" id="PF13673">
    <property type="entry name" value="Acetyltransf_10"/>
    <property type="match status" value="1"/>
</dbReference>
<dbReference type="SUPFAM" id="SSF55729">
    <property type="entry name" value="Acyl-CoA N-acyltransferases (Nat)"/>
    <property type="match status" value="1"/>
</dbReference>
<feature type="domain" description="N-acetyltransferase" evidence="3">
    <location>
        <begin position="1"/>
        <end position="142"/>
    </location>
</feature>
<dbReference type="NCBIfam" id="NF007853">
    <property type="entry name" value="PRK10562.1"/>
    <property type="match status" value="1"/>
</dbReference>
<dbReference type="InterPro" id="IPR000182">
    <property type="entry name" value="GNAT_dom"/>
</dbReference>
<reference evidence="4 5" key="1">
    <citation type="journal article" date="2019" name="Int. J. Syst. Evol. Microbiol.">
        <title>The Global Catalogue of Microorganisms (GCM) 10K type strain sequencing project: providing services to taxonomists for standard genome sequencing and annotation.</title>
        <authorList>
            <consortium name="The Broad Institute Genomics Platform"/>
            <consortium name="The Broad Institute Genome Sequencing Center for Infectious Disease"/>
            <person name="Wu L."/>
            <person name="Ma J."/>
        </authorList>
    </citation>
    <scope>NUCLEOTIDE SEQUENCE [LARGE SCALE GENOMIC DNA]</scope>
    <source>
        <strain evidence="4 5">JCM 6485</strain>
    </source>
</reference>
<dbReference type="PANTHER" id="PTHR43800:SF1">
    <property type="entry name" value="PEPTIDYL-LYSINE N-ACETYLTRANSFERASE YJAB"/>
    <property type="match status" value="1"/>
</dbReference>
<evidence type="ECO:0000313" key="4">
    <source>
        <dbReference type="EMBL" id="GAA0858275.1"/>
    </source>
</evidence>
<dbReference type="EMBL" id="BAAACO010000001">
    <property type="protein sequence ID" value="GAA0858275.1"/>
    <property type="molecule type" value="Genomic_DNA"/>
</dbReference>
<sequence>MIKELENYEIDTILDIWLKTNIKAHNFIDKNYWINNYELVKNEYIPNSKTFVYKEHNIIKGFISVMNDSFIGALFVLKDYQGKGVGRFLIDYCKNLYPKLELSVYKENTSTISFYRKCGFKIDKEMQCEDLPNKEYIMKWTK</sequence>
<dbReference type="InterPro" id="IPR016181">
    <property type="entry name" value="Acyl_CoA_acyltransferase"/>
</dbReference>
<protein>
    <submittedName>
        <fullName evidence="4">N-acetyltransferase</fullName>
    </submittedName>
</protein>
<dbReference type="PROSITE" id="PS51186">
    <property type="entry name" value="GNAT"/>
    <property type="match status" value="1"/>
</dbReference>
<evidence type="ECO:0000259" key="3">
    <source>
        <dbReference type="PROSITE" id="PS51186"/>
    </source>
</evidence>
<evidence type="ECO:0000313" key="5">
    <source>
        <dbReference type="Proteomes" id="UP001501764"/>
    </source>
</evidence>
<name>A0ABN1LNC1_9CLOT</name>
<dbReference type="PANTHER" id="PTHR43800">
    <property type="entry name" value="PEPTIDYL-LYSINE N-ACETYLTRANSFERASE YJAB"/>
    <property type="match status" value="1"/>
</dbReference>
<gene>
    <name evidence="4" type="ORF">GCM10008916_15410</name>
</gene>
<dbReference type="Gene3D" id="3.40.630.30">
    <property type="match status" value="1"/>
</dbReference>
<dbReference type="RefSeq" id="WP_346025979.1">
    <property type="nucleotide sequence ID" value="NZ_BAAACO010000001.1"/>
</dbReference>